<gene>
    <name evidence="6" type="ORF">Q7514_21545</name>
</gene>
<dbReference type="PIRSF" id="PIRSF002741">
    <property type="entry name" value="MppA"/>
    <property type="match status" value="1"/>
</dbReference>
<comment type="similarity">
    <text evidence="2">Belongs to the bacterial solute-binding protein 5 family.</text>
</comment>
<keyword evidence="4" id="KW-0732">Signal</keyword>
<dbReference type="PANTHER" id="PTHR30290">
    <property type="entry name" value="PERIPLASMIC BINDING COMPONENT OF ABC TRANSPORTER"/>
    <property type="match status" value="1"/>
</dbReference>
<dbReference type="Proteomes" id="UP001336020">
    <property type="component" value="Unassembled WGS sequence"/>
</dbReference>
<organism evidence="6 7">
    <name type="scientific">Rhodococcus artemisiae</name>
    <dbReference type="NCBI Taxonomy" id="714159"/>
    <lineage>
        <taxon>Bacteria</taxon>
        <taxon>Bacillati</taxon>
        <taxon>Actinomycetota</taxon>
        <taxon>Actinomycetes</taxon>
        <taxon>Mycobacteriales</taxon>
        <taxon>Nocardiaceae</taxon>
        <taxon>Rhodococcus</taxon>
    </lineage>
</organism>
<dbReference type="Pfam" id="PF00496">
    <property type="entry name" value="SBP_bac_5"/>
    <property type="match status" value="1"/>
</dbReference>
<dbReference type="PANTHER" id="PTHR30290:SF10">
    <property type="entry name" value="PERIPLASMIC OLIGOPEPTIDE-BINDING PROTEIN-RELATED"/>
    <property type="match status" value="1"/>
</dbReference>
<dbReference type="Gene3D" id="3.10.105.10">
    <property type="entry name" value="Dipeptide-binding Protein, Domain 3"/>
    <property type="match status" value="1"/>
</dbReference>
<evidence type="ECO:0000256" key="3">
    <source>
        <dbReference type="ARBA" id="ARBA00022448"/>
    </source>
</evidence>
<comment type="caution">
    <text evidence="6">The sequence shown here is derived from an EMBL/GenBank/DDBJ whole genome shotgun (WGS) entry which is preliminary data.</text>
</comment>
<evidence type="ECO:0000313" key="7">
    <source>
        <dbReference type="Proteomes" id="UP001336020"/>
    </source>
</evidence>
<evidence type="ECO:0000256" key="1">
    <source>
        <dbReference type="ARBA" id="ARBA00004196"/>
    </source>
</evidence>
<evidence type="ECO:0000259" key="5">
    <source>
        <dbReference type="Pfam" id="PF00496"/>
    </source>
</evidence>
<dbReference type="EMBL" id="JAUTXY010000011">
    <property type="protein sequence ID" value="MEE2060108.1"/>
    <property type="molecule type" value="Genomic_DNA"/>
</dbReference>
<protein>
    <submittedName>
        <fullName evidence="6">ABC transporter substrate-binding protein</fullName>
    </submittedName>
</protein>
<reference evidence="6 7" key="1">
    <citation type="submission" date="2023-07" db="EMBL/GenBank/DDBJ databases">
        <authorList>
            <person name="Girao M."/>
            <person name="Carvalho M.F."/>
        </authorList>
    </citation>
    <scope>NUCLEOTIDE SEQUENCE [LARGE SCALE GENOMIC DNA]</scope>
    <source>
        <strain evidence="6 7">YIM65754</strain>
    </source>
</reference>
<proteinExistence type="inferred from homology"/>
<evidence type="ECO:0000256" key="2">
    <source>
        <dbReference type="ARBA" id="ARBA00005695"/>
    </source>
</evidence>
<dbReference type="InterPro" id="IPR000914">
    <property type="entry name" value="SBP_5_dom"/>
</dbReference>
<evidence type="ECO:0000313" key="6">
    <source>
        <dbReference type="EMBL" id="MEE2060108.1"/>
    </source>
</evidence>
<keyword evidence="3" id="KW-0813">Transport</keyword>
<name>A0ABU7LEZ5_9NOCA</name>
<evidence type="ECO:0000256" key="4">
    <source>
        <dbReference type="ARBA" id="ARBA00022729"/>
    </source>
</evidence>
<dbReference type="SUPFAM" id="SSF53850">
    <property type="entry name" value="Periplasmic binding protein-like II"/>
    <property type="match status" value="1"/>
</dbReference>
<dbReference type="RefSeq" id="WP_330135304.1">
    <property type="nucleotide sequence ID" value="NZ_JAUTXY010000011.1"/>
</dbReference>
<dbReference type="InterPro" id="IPR039424">
    <property type="entry name" value="SBP_5"/>
</dbReference>
<dbReference type="InterPro" id="IPR030678">
    <property type="entry name" value="Peptide/Ni-bd"/>
</dbReference>
<feature type="domain" description="Solute-binding protein family 5" evidence="5">
    <location>
        <begin position="119"/>
        <end position="431"/>
    </location>
</feature>
<accession>A0ABU7LEZ5</accession>
<comment type="subcellular location">
    <subcellularLocation>
        <location evidence="1">Cell envelope</location>
    </subcellularLocation>
</comment>
<sequence length="552" mass="59470">MLGDRKFDLEAKARAGCLPSLHLARPDSVGMKGHIMVRRRWCLVLAVVAAVGVMGTGCASSGDSPGTDREVDTSATLRAGWTQGITSLDPHMATSEVASFLFGLNSIYDRLFTINSAGEVEGMLVDSWEYSTDGRQLSLQLREDATFRDGTQLGAQVVKVNLDRARTLDSPVVKRSMAPVTEVQANGPYEVTLHLVSPTNLMPYQLAGMSGFIMHPDLIANGDPGTETNGSGAYSVESWAPGEKLVLVRDRDDYWDKDAAQVARIEHTAIADFQAYTNAVAGGQIDIGQFQPGTIASVEGRRGLNTVPVPMGIGTELMLNRDIGPLTDVRVRQALNYAIDREAITEALYPGSDARWQYSRDGLPAFDSGLEGRYAYDPAKAKALLAEAGYPVGIDLGEVIISNATTPGVADVLKEQFGQAGIRFEPQVLDGIEGITTFAGGGSPAYLNFTSYGLGFAGGMVTRSGATQNPAGTTPDYDQLFADATDTRRSAEEREASAVELNDYLVEEAWGVPMTWVTYPWVMSDRVGNFSADTDYATTWGPYDFRYLTISG</sequence>
<keyword evidence="7" id="KW-1185">Reference proteome</keyword>
<dbReference type="Gene3D" id="3.40.190.10">
    <property type="entry name" value="Periplasmic binding protein-like II"/>
    <property type="match status" value="1"/>
</dbReference>